<dbReference type="EMBL" id="CP140154">
    <property type="protein sequence ID" value="WQG87319.1"/>
    <property type="molecule type" value="Genomic_DNA"/>
</dbReference>
<dbReference type="Proteomes" id="UP001326715">
    <property type="component" value="Chromosome"/>
</dbReference>
<evidence type="ECO:0000256" key="1">
    <source>
        <dbReference type="SAM" id="Phobius"/>
    </source>
</evidence>
<feature type="transmembrane region" description="Helical" evidence="1">
    <location>
        <begin position="107"/>
        <end position="124"/>
    </location>
</feature>
<feature type="transmembrane region" description="Helical" evidence="1">
    <location>
        <begin position="185"/>
        <end position="203"/>
    </location>
</feature>
<feature type="transmembrane region" description="Helical" evidence="1">
    <location>
        <begin position="130"/>
        <end position="150"/>
    </location>
</feature>
<accession>A0A1K1SU95</accession>
<dbReference type="RefSeq" id="WP_072365816.1">
    <property type="nucleotide sequence ID" value="NZ_CP139972.1"/>
</dbReference>
<dbReference type="Proteomes" id="UP000183788">
    <property type="component" value="Unassembled WGS sequence"/>
</dbReference>
<feature type="transmembrane region" description="Helical" evidence="1">
    <location>
        <begin position="71"/>
        <end position="95"/>
    </location>
</feature>
<dbReference type="EMBL" id="FPIZ01000034">
    <property type="protein sequence ID" value="SFW87913.1"/>
    <property type="molecule type" value="Genomic_DNA"/>
</dbReference>
<keyword evidence="1" id="KW-0812">Transmembrane</keyword>
<sequence length="230" mass="25931">MEQATIHATDNRPEQAPVFSPVLRGIALFISYLLHPLFIPLMVTWLVVHALPEYFVTFKQISYRFAYDTLYFRVIAISIFFPALTVGLSRALNFIDSLHLRTQKDRIIPYIACTIYYFWAFYAFKKQGVAPAFFNVFFLGVFIAVIMSMVLNIRMKVSMHTVGWGGVIGFVLIVMFSLQLNVSGVLVLAFFLSAIVATSRLILNAHEPAEIYAGFLVGILAQLIAYVIVG</sequence>
<evidence type="ECO:0000313" key="3">
    <source>
        <dbReference type="EMBL" id="WQG87319.1"/>
    </source>
</evidence>
<feature type="transmembrane region" description="Helical" evidence="1">
    <location>
        <begin position="210"/>
        <end position="229"/>
    </location>
</feature>
<dbReference type="STRING" id="1004.SAMN05661012_06156"/>
<evidence type="ECO:0000313" key="5">
    <source>
        <dbReference type="Proteomes" id="UP001326715"/>
    </source>
</evidence>
<organism evidence="2 4">
    <name type="scientific">Chitinophaga sancti</name>
    <dbReference type="NCBI Taxonomy" id="1004"/>
    <lineage>
        <taxon>Bacteria</taxon>
        <taxon>Pseudomonadati</taxon>
        <taxon>Bacteroidota</taxon>
        <taxon>Chitinophagia</taxon>
        <taxon>Chitinophagales</taxon>
        <taxon>Chitinophagaceae</taxon>
        <taxon>Chitinophaga</taxon>
    </lineage>
</organism>
<protein>
    <recommendedName>
        <fullName evidence="6">PAP2 superfamily protein</fullName>
    </recommendedName>
</protein>
<evidence type="ECO:0000313" key="4">
    <source>
        <dbReference type="Proteomes" id="UP000183788"/>
    </source>
</evidence>
<dbReference type="OrthoDB" id="9786064at2"/>
<evidence type="ECO:0000313" key="2">
    <source>
        <dbReference type="EMBL" id="SFW87913.1"/>
    </source>
</evidence>
<gene>
    <name evidence="2" type="ORF">SAMN05661012_06156</name>
    <name evidence="3" type="ORF">SR876_20560</name>
</gene>
<name>A0A1K1SU95_9BACT</name>
<dbReference type="AlphaFoldDB" id="A0A1K1SU95"/>
<feature type="transmembrane region" description="Helical" evidence="1">
    <location>
        <begin position="26"/>
        <end position="51"/>
    </location>
</feature>
<reference evidence="2 4" key="1">
    <citation type="submission" date="2016-11" db="EMBL/GenBank/DDBJ databases">
        <authorList>
            <person name="Jaros S."/>
            <person name="Januszkiewicz K."/>
            <person name="Wedrychowicz H."/>
        </authorList>
    </citation>
    <scope>NUCLEOTIDE SEQUENCE [LARGE SCALE GENOMIC DNA]</scope>
    <source>
        <strain evidence="2 4">DSM 784</strain>
    </source>
</reference>
<feature type="transmembrane region" description="Helical" evidence="1">
    <location>
        <begin position="162"/>
        <end position="179"/>
    </location>
</feature>
<keyword evidence="1" id="KW-1133">Transmembrane helix</keyword>
<proteinExistence type="predicted"/>
<reference evidence="3 5" key="2">
    <citation type="submission" date="2023-11" db="EMBL/GenBank/DDBJ databases">
        <title>MicrobeMod: A computational toolkit for identifying prokaryotic methylation and restriction-modification with nanopore sequencing.</title>
        <authorList>
            <person name="Crits-Christoph A."/>
            <person name="Kang S.C."/>
            <person name="Lee H."/>
            <person name="Ostrov N."/>
        </authorList>
    </citation>
    <scope>NUCLEOTIDE SEQUENCE [LARGE SCALE GENOMIC DNA]</scope>
    <source>
        <strain evidence="3 5">ATCC 23090</strain>
    </source>
</reference>
<evidence type="ECO:0008006" key="6">
    <source>
        <dbReference type="Google" id="ProtNLM"/>
    </source>
</evidence>
<keyword evidence="1" id="KW-0472">Membrane</keyword>
<keyword evidence="5" id="KW-1185">Reference proteome</keyword>